<dbReference type="GO" id="GO:1990604">
    <property type="term" value="C:IRE1-TRAF2-ASK1 complex"/>
    <property type="evidence" value="ECO:0007669"/>
    <property type="project" value="TreeGrafter"/>
</dbReference>
<evidence type="ECO:0000313" key="4">
    <source>
        <dbReference type="EMBL" id="JAS48352.1"/>
    </source>
</evidence>
<feature type="domain" description="Protein kinase" evidence="3">
    <location>
        <begin position="1100"/>
        <end position="1365"/>
    </location>
</feature>
<feature type="repeat" description="ANK" evidence="1">
    <location>
        <begin position="98"/>
        <end position="130"/>
    </location>
</feature>
<organism evidence="4">
    <name type="scientific">Cuerna arida</name>
    <dbReference type="NCBI Taxonomy" id="1464854"/>
    <lineage>
        <taxon>Eukaryota</taxon>
        <taxon>Metazoa</taxon>
        <taxon>Ecdysozoa</taxon>
        <taxon>Arthropoda</taxon>
        <taxon>Hexapoda</taxon>
        <taxon>Insecta</taxon>
        <taxon>Pterygota</taxon>
        <taxon>Neoptera</taxon>
        <taxon>Paraneoptera</taxon>
        <taxon>Hemiptera</taxon>
        <taxon>Auchenorrhyncha</taxon>
        <taxon>Membracoidea</taxon>
        <taxon>Cicadellidae</taxon>
        <taxon>Cicadellinae</taxon>
        <taxon>Proconiini</taxon>
        <taxon>Cuerna</taxon>
    </lineage>
</organism>
<dbReference type="InterPro" id="IPR036770">
    <property type="entry name" value="Ankyrin_rpt-contain_sf"/>
</dbReference>
<dbReference type="SUPFAM" id="SSF48403">
    <property type="entry name" value="Ankyrin repeat"/>
    <property type="match status" value="1"/>
</dbReference>
<keyword evidence="1" id="KW-0040">ANK repeat</keyword>
<dbReference type="GO" id="GO:0004521">
    <property type="term" value="F:RNA endonuclease activity"/>
    <property type="evidence" value="ECO:0007669"/>
    <property type="project" value="InterPro"/>
</dbReference>
<feature type="region of interest" description="Disordered" evidence="2">
    <location>
        <begin position="626"/>
        <end position="657"/>
    </location>
</feature>
<dbReference type="PROSITE" id="PS50088">
    <property type="entry name" value="ANK_REPEAT"/>
    <property type="match status" value="2"/>
</dbReference>
<protein>
    <recommendedName>
        <fullName evidence="3">Protein kinase domain-containing protein</fullName>
    </recommendedName>
</protein>
<dbReference type="PANTHER" id="PTHR13954">
    <property type="entry name" value="IRE1-RELATED"/>
    <property type="match status" value="1"/>
</dbReference>
<proteinExistence type="predicted"/>
<dbReference type="GO" id="GO:0004674">
    <property type="term" value="F:protein serine/threonine kinase activity"/>
    <property type="evidence" value="ECO:0007669"/>
    <property type="project" value="InterPro"/>
</dbReference>
<dbReference type="GO" id="GO:0005524">
    <property type="term" value="F:ATP binding"/>
    <property type="evidence" value="ECO:0007669"/>
    <property type="project" value="InterPro"/>
</dbReference>
<dbReference type="PANTHER" id="PTHR13954:SF6">
    <property type="entry name" value="NON-SPECIFIC SERINE_THREONINE PROTEIN KINASE"/>
    <property type="match status" value="1"/>
</dbReference>
<dbReference type="InterPro" id="IPR000719">
    <property type="entry name" value="Prot_kinase_dom"/>
</dbReference>
<feature type="region of interest" description="Disordered" evidence="2">
    <location>
        <begin position="556"/>
        <end position="581"/>
    </location>
</feature>
<dbReference type="SMART" id="SM00248">
    <property type="entry name" value="ANK"/>
    <property type="match status" value="3"/>
</dbReference>
<feature type="repeat" description="ANK" evidence="1">
    <location>
        <begin position="204"/>
        <end position="236"/>
    </location>
</feature>
<dbReference type="EMBL" id="GECZ01021417">
    <property type="protein sequence ID" value="JAS48352.1"/>
    <property type="molecule type" value="Transcribed_RNA"/>
</dbReference>
<dbReference type="Gene3D" id="1.10.510.10">
    <property type="entry name" value="Transferase(Phosphotransferase) domain 1"/>
    <property type="match status" value="1"/>
</dbReference>
<evidence type="ECO:0000256" key="1">
    <source>
        <dbReference type="PROSITE-ProRule" id="PRU00023"/>
    </source>
</evidence>
<gene>
    <name evidence="4" type="ORF">g.39246</name>
</gene>
<dbReference type="GO" id="GO:0070059">
    <property type="term" value="P:intrinsic apoptotic signaling pathway in response to endoplasmic reticulum stress"/>
    <property type="evidence" value="ECO:0007669"/>
    <property type="project" value="TreeGrafter"/>
</dbReference>
<dbReference type="GO" id="GO:0051082">
    <property type="term" value="F:unfolded protein binding"/>
    <property type="evidence" value="ECO:0007669"/>
    <property type="project" value="TreeGrafter"/>
</dbReference>
<feature type="compositionally biased region" description="Polar residues" evidence="2">
    <location>
        <begin position="635"/>
        <end position="651"/>
    </location>
</feature>
<dbReference type="PROSITE" id="PS50297">
    <property type="entry name" value="ANK_REP_REGION"/>
    <property type="match status" value="2"/>
</dbReference>
<sequence length="1490" mass="169560">MARGKRAKSKLFKKCRDEEEKQKPEQVKNEGPKRLEEKCSNRTHSYFKSEELQEICALLNVEELGENHCFLGAVVIGKFDIVKKLLKDGFCIDTLDENHETALMHAVKHFRYEMVDFLVTRGADISLVDCDGNNALLLAAQNTLWDQDSFSDLWNSVRDHPWLRPNHTNQAGYSLLHYITKRQWKLVLELLLSIPVTLDTQTNKGVTPLILAASRGDAAFVRALLDKGADFTVEDQQKCTALCYAIAFSVQKNGAEAKQALELILAAVNEENSKLPLELYLQRRLEVLVAPPKSKSEFSKTVTSVLVHVLTFFARLIYSGMDLLLELSVFHRLKEAVECHLEDALYTGAVMSVVLELVRHSDQCCQEGHSQLELADAFFAAGLGKCCLDILNRYGTGKTALIKAVFMPLVFICTSESYRARTWLELHYEFLQSFYNKYMRSFPVIFLETNGDPHLELEKKNSASFQKIMKTLKTQGKIVSKEEHCRAAQKLKLDAAPAHTLQKPTTPSVLLNPFKTSSEIKLDSNCAKGKRSKPSAIYNSIIQYNFGKLDIIQEKKEAPKRQQEQDQSEQELDKNGDLRSAQSMTNVLVKEKKPRIAIKEIQQKQISESDERLSLIDQDGCHFSCEKHPKISSEPLETTNPNDNKTITSRSSPEKSEINDKFSAGYHLFKMEEELNEAHSDDENIKTKNACEWLDTFTSNGGNKIVSDAEVASSMNYLEEIFGRIVSRYDSTWRRQFEEGYIGAEGNGEDLLKLMTVLPTLESYHMDKLIQKWKKFCRQVQDHASKNHVVYAAMVSEMQLFLLEFEAELDSKNIKIYESDNSSLDSHTDVEIVKSCASFENLTNITSEHDLIDFISTESFDTAPKESNNVKDHSGSPTIRQKTIDFIDSIYISESEEEDNDLNKSIWDAKVPVILKVDGSIDIDENVNKCVVGISDELLVANETENEETNQITTSDYKKSDLEKCSSDINNCDFIPVSESQNKNEELIDFKMLYSDQPSVTPLQWLFEEYAKINGAADLKMIQPNVENKENIVINECKSKPPPGFEKIDVESPCLKNMSSVLSYCGTKYQTLSLALITLPACKTELLDGGNLRLASLEYQEEFKLFNGCNFGDVEIGLSSTGVPQAVRRFQKHSTLCNKAISETLYKQISGMLYIRHQHILSYTACYDQSSSFVFAMPLCSLDLGQYVRHIRSVILKNPDSLAHLTPKLLTMAKQLMSGLHYLHTLTTPIVHGNLKPSNVLVDASGNLRLAEFGVHEVLFQQQGPALTSMIWWSRDCLIRYYNMWKFECTQQSDMQTAGMLIHYILTIGQHPFGQSLTEIIENIKKGIILVCTHDVIAMDLIYWMLSVEPDKRPTTFDVLRHVMFWSTSRRWEFLLTCCGLGSRHETWPLPLDRLYDDLDFLGKLRDINSKWISVLKQNCEGKIDRGAFEDTPSGLLRFLQKNLENWSEVKDVFLELFPVLPLNLFRLVEQTVWIDHPEFMPFTRVEPLS</sequence>
<dbReference type="SUPFAM" id="SSF56112">
    <property type="entry name" value="Protein kinase-like (PK-like)"/>
    <property type="match status" value="1"/>
</dbReference>
<reference evidence="4" key="1">
    <citation type="submission" date="2015-11" db="EMBL/GenBank/DDBJ databases">
        <title>De novo transcriptome assembly of four potential Pierce s Disease insect vectors from Arizona vineyards.</title>
        <authorList>
            <person name="Tassone E.E."/>
        </authorList>
    </citation>
    <scope>NUCLEOTIDE SEQUENCE</scope>
</reference>
<name>A0A1B6FDS0_9HEMI</name>
<accession>A0A1B6FDS0</accession>
<feature type="compositionally biased region" description="Basic and acidic residues" evidence="2">
    <location>
        <begin position="14"/>
        <end position="34"/>
    </location>
</feature>
<feature type="compositionally biased region" description="Basic residues" evidence="2">
    <location>
        <begin position="1"/>
        <end position="13"/>
    </location>
</feature>
<evidence type="ECO:0000259" key="3">
    <source>
        <dbReference type="PROSITE" id="PS50011"/>
    </source>
</evidence>
<dbReference type="Gene3D" id="1.25.40.20">
    <property type="entry name" value="Ankyrin repeat-containing domain"/>
    <property type="match status" value="2"/>
</dbReference>
<dbReference type="GO" id="GO:0036498">
    <property type="term" value="P:IRE1-mediated unfolded protein response"/>
    <property type="evidence" value="ECO:0007669"/>
    <property type="project" value="TreeGrafter"/>
</dbReference>
<evidence type="ECO:0000256" key="2">
    <source>
        <dbReference type="SAM" id="MobiDB-lite"/>
    </source>
</evidence>
<dbReference type="InterPro" id="IPR002110">
    <property type="entry name" value="Ankyrin_rpt"/>
</dbReference>
<dbReference type="Pfam" id="PF00069">
    <property type="entry name" value="Pkinase"/>
    <property type="match status" value="1"/>
</dbReference>
<dbReference type="InterPro" id="IPR011009">
    <property type="entry name" value="Kinase-like_dom_sf"/>
</dbReference>
<dbReference type="InterPro" id="IPR045133">
    <property type="entry name" value="IRE1/2-like"/>
</dbReference>
<dbReference type="Pfam" id="PF12796">
    <property type="entry name" value="Ank_2"/>
    <property type="match status" value="2"/>
</dbReference>
<feature type="region of interest" description="Disordered" evidence="2">
    <location>
        <begin position="1"/>
        <end position="34"/>
    </location>
</feature>
<dbReference type="PROSITE" id="PS50011">
    <property type="entry name" value="PROTEIN_KINASE_DOM"/>
    <property type="match status" value="1"/>
</dbReference>